<comment type="caution">
    <text evidence="3">The sequence shown here is derived from an EMBL/GenBank/DDBJ whole genome shotgun (WGS) entry which is preliminary data.</text>
</comment>
<evidence type="ECO:0008006" key="5">
    <source>
        <dbReference type="Google" id="ProtNLM"/>
    </source>
</evidence>
<keyword evidence="1" id="KW-0175">Coiled coil</keyword>
<feature type="region of interest" description="Disordered" evidence="2">
    <location>
        <begin position="60"/>
        <end position="105"/>
    </location>
</feature>
<sequence length="923" mass="104899">MQEHISALQRQVAELISDVVRKDSEIHWLVNTVRDQAHITDNLHDHEKTSTTDILEEKDSVRKNAETQTTNTNTSATQHTAGAHAHTQTETKLSQQESGVQTEKDHQCNIGTQTLERINVDSTNRENRSTLERLSHELAEAKGQIKQMAESQENTFEYARSLLRTAQQNHKDMIDDLKGDHKRKEDEFRKEIDRMRSEYEAKIRNKEVLLMNHVTHHRNKPEAPGSREPEAPRSREPEAPRSGEAQASRSRELEIQPSKEPEAQPSREPEAQPRESPPAPELLGEESDPFWDALVHYMPDYSCKKQYVPSNPNEIRWECAEHVECDKKIRIVKDGAQMKISVSGQDTGEPRDLERLRLPPHIEQYILNAASRGENASHVLAHATHKYPAFEERLTQSRVQNLISSFRTRRDGIPRVANLFELDSAFADYRITPATLESVKDNRSLPSKIVHLGTNFESSSFVCALSSTGHDGPNSTLECSFSLLDMLVSLKWFLDSCSDGFPLYMDAQQKVIRGKPKLVWMGSSRTRYDNRRKKYTHSFVPFLWAIVPEESAAVYSFMLEKLDELVQALSSDEKTLSDVINLCVHDAHLGAISACEEKLPEIRNARCFYHFSKNIRDNKKKLGPAFDQVEKCIFPLHISSTDELFRLLADALIHEAHAESEEAGVYLESTLDTDRFGYPNIAITAKGLRGNQVLNNIVESMNSIMSKALDGESFDVMIFVREAILIMESIRKSSPQCFVRRPTPVIMREYHPEMRQLGTSMFNREEFKEVTDLVSDRIDLGEDTRCFLFPAHRTGATAATPFTAERISEFLDGTLLGEFQEGAEELGVVDLLKTYYCYHLVTIARPSAQAVVVACTCKENRDWSLCKHTYCAEVCVGSQLKAAPNPNYKAWPSLHQEKRAIRAYIFGDLCSFIRSSKYISDKG</sequence>
<feature type="coiled-coil region" evidence="1">
    <location>
        <begin position="124"/>
        <end position="205"/>
    </location>
</feature>
<dbReference type="Proteomes" id="UP000591131">
    <property type="component" value="Unassembled WGS sequence"/>
</dbReference>
<feature type="compositionally biased region" description="Basic and acidic residues" evidence="2">
    <location>
        <begin position="225"/>
        <end position="241"/>
    </location>
</feature>
<name>A0A7J6N003_PERCH</name>
<feature type="compositionally biased region" description="Basic and acidic residues" evidence="2">
    <location>
        <begin position="249"/>
        <end position="273"/>
    </location>
</feature>
<feature type="compositionally biased region" description="Polar residues" evidence="2">
    <location>
        <begin position="90"/>
        <end position="101"/>
    </location>
</feature>
<feature type="region of interest" description="Disordered" evidence="2">
    <location>
        <begin position="216"/>
        <end position="285"/>
    </location>
</feature>
<dbReference type="OrthoDB" id="10431348at2759"/>
<feature type="compositionally biased region" description="Low complexity" evidence="2">
    <location>
        <begin position="66"/>
        <end position="88"/>
    </location>
</feature>
<organism evidence="3 4">
    <name type="scientific">Perkinsus chesapeaki</name>
    <name type="common">Clam parasite</name>
    <name type="synonym">Perkinsus andrewsi</name>
    <dbReference type="NCBI Taxonomy" id="330153"/>
    <lineage>
        <taxon>Eukaryota</taxon>
        <taxon>Sar</taxon>
        <taxon>Alveolata</taxon>
        <taxon>Perkinsozoa</taxon>
        <taxon>Perkinsea</taxon>
        <taxon>Perkinsida</taxon>
        <taxon>Perkinsidae</taxon>
        <taxon>Perkinsus</taxon>
    </lineage>
</organism>
<evidence type="ECO:0000256" key="1">
    <source>
        <dbReference type="SAM" id="Coils"/>
    </source>
</evidence>
<dbReference type="EMBL" id="JAAPAO010000018">
    <property type="protein sequence ID" value="KAF4677209.1"/>
    <property type="molecule type" value="Genomic_DNA"/>
</dbReference>
<gene>
    <name evidence="3" type="ORF">FOL47_002772</name>
</gene>
<proteinExistence type="predicted"/>
<keyword evidence="4" id="KW-1185">Reference proteome</keyword>
<accession>A0A7J6N003</accession>
<evidence type="ECO:0000313" key="4">
    <source>
        <dbReference type="Proteomes" id="UP000591131"/>
    </source>
</evidence>
<reference evidence="3 4" key="1">
    <citation type="submission" date="2020-04" db="EMBL/GenBank/DDBJ databases">
        <title>Perkinsus chesapeaki whole genome sequence.</title>
        <authorList>
            <person name="Bogema D.R."/>
        </authorList>
    </citation>
    <scope>NUCLEOTIDE SEQUENCE [LARGE SCALE GENOMIC DNA]</scope>
    <source>
        <strain evidence="3">ATCC PRA-425</strain>
    </source>
</reference>
<evidence type="ECO:0000313" key="3">
    <source>
        <dbReference type="EMBL" id="KAF4677209.1"/>
    </source>
</evidence>
<dbReference type="AlphaFoldDB" id="A0A7J6N003"/>
<protein>
    <recommendedName>
        <fullName evidence="5">MULE transposase domain-containing protein</fullName>
    </recommendedName>
</protein>
<evidence type="ECO:0000256" key="2">
    <source>
        <dbReference type="SAM" id="MobiDB-lite"/>
    </source>
</evidence>